<reference evidence="2" key="1">
    <citation type="submission" date="2018-05" db="EMBL/GenBank/DDBJ databases">
        <authorList>
            <person name="Lanie J.A."/>
            <person name="Ng W.-L."/>
            <person name="Kazmierczak K.M."/>
            <person name="Andrzejewski T.M."/>
            <person name="Davidsen T.M."/>
            <person name="Wayne K.J."/>
            <person name="Tettelin H."/>
            <person name="Glass J.I."/>
            <person name="Rusch D."/>
            <person name="Podicherti R."/>
            <person name="Tsui H.-C.T."/>
            <person name="Winkler M.E."/>
        </authorList>
    </citation>
    <scope>NUCLEOTIDE SEQUENCE</scope>
</reference>
<organism evidence="2">
    <name type="scientific">marine metagenome</name>
    <dbReference type="NCBI Taxonomy" id="408172"/>
    <lineage>
        <taxon>unclassified sequences</taxon>
        <taxon>metagenomes</taxon>
        <taxon>ecological metagenomes</taxon>
    </lineage>
</organism>
<gene>
    <name evidence="2" type="ORF">METZ01_LOCUS306259</name>
</gene>
<evidence type="ECO:0000313" key="2">
    <source>
        <dbReference type="EMBL" id="SVC53405.1"/>
    </source>
</evidence>
<evidence type="ECO:0000256" key="1">
    <source>
        <dbReference type="SAM" id="MobiDB-lite"/>
    </source>
</evidence>
<feature type="non-terminal residue" evidence="2">
    <location>
        <position position="1"/>
    </location>
</feature>
<sequence length="85" mass="9048">VGSIPTASTTFPLENEGSVSTERKLNSSSELEGLIPPIKPVPKKTHSCELGSMAKPYLVRHGHLEARIIHAPSDGLYHASFNVGG</sequence>
<dbReference type="EMBL" id="UINC01096484">
    <property type="protein sequence ID" value="SVC53405.1"/>
    <property type="molecule type" value="Genomic_DNA"/>
</dbReference>
<dbReference type="AlphaFoldDB" id="A0A382MZ88"/>
<feature type="region of interest" description="Disordered" evidence="1">
    <location>
        <begin position="1"/>
        <end position="40"/>
    </location>
</feature>
<feature type="non-terminal residue" evidence="2">
    <location>
        <position position="85"/>
    </location>
</feature>
<feature type="compositionally biased region" description="Polar residues" evidence="1">
    <location>
        <begin position="1"/>
        <end position="30"/>
    </location>
</feature>
<proteinExistence type="predicted"/>
<accession>A0A382MZ88</accession>
<protein>
    <submittedName>
        <fullName evidence="2">Uncharacterized protein</fullName>
    </submittedName>
</protein>
<name>A0A382MZ88_9ZZZZ</name>